<dbReference type="EMBL" id="FOCX01000045">
    <property type="protein sequence ID" value="SEP20881.1"/>
    <property type="molecule type" value="Genomic_DNA"/>
</dbReference>
<accession>A0A1H8VZQ6</accession>
<evidence type="ECO:0000313" key="2">
    <source>
        <dbReference type="Proteomes" id="UP000198775"/>
    </source>
</evidence>
<dbReference type="AlphaFoldDB" id="A0A1H8VZQ6"/>
<organism evidence="1 2">
    <name type="scientific">Halorientalis persicus</name>
    <dbReference type="NCBI Taxonomy" id="1367881"/>
    <lineage>
        <taxon>Archaea</taxon>
        <taxon>Methanobacteriati</taxon>
        <taxon>Methanobacteriota</taxon>
        <taxon>Stenosarchaea group</taxon>
        <taxon>Halobacteria</taxon>
        <taxon>Halobacteriales</taxon>
        <taxon>Haloarculaceae</taxon>
        <taxon>Halorientalis</taxon>
    </lineage>
</organism>
<reference evidence="2" key="1">
    <citation type="submission" date="2016-10" db="EMBL/GenBank/DDBJ databases">
        <authorList>
            <person name="Varghese N."/>
            <person name="Submissions S."/>
        </authorList>
    </citation>
    <scope>NUCLEOTIDE SEQUENCE [LARGE SCALE GENOMIC DNA]</scope>
    <source>
        <strain evidence="2">IBRC-M 10043</strain>
    </source>
</reference>
<keyword evidence="2" id="KW-1185">Reference proteome</keyword>
<evidence type="ECO:0000313" key="1">
    <source>
        <dbReference type="EMBL" id="SEP20881.1"/>
    </source>
</evidence>
<dbReference type="Proteomes" id="UP000198775">
    <property type="component" value="Unassembled WGS sequence"/>
</dbReference>
<gene>
    <name evidence="1" type="ORF">SAMN05216388_10454</name>
</gene>
<name>A0A1H8VZQ6_9EURY</name>
<protein>
    <submittedName>
        <fullName evidence="1">Uncharacterized protein</fullName>
    </submittedName>
</protein>
<proteinExistence type="predicted"/>
<sequence>MAKVKSVIANPGESADSWGGRFAEWAMLTPHALRIKLGKSYRFQVLKSTTLLYVRTLNITDTHSTVSKKHG</sequence>